<evidence type="ECO:0000313" key="1">
    <source>
        <dbReference type="EMBL" id="RVU71774.1"/>
    </source>
</evidence>
<dbReference type="Proteomes" id="UP000288291">
    <property type="component" value="Unassembled WGS sequence"/>
</dbReference>
<sequence>MAETKMLGYKNTDYYPITTSKDGIYQLSNTECMPNLIGQAIDWSKYRKTNEKITTFDWLAYDTIKKDEIFNAFLAMKDNDPRNWGDNYNNSTILSEAIIPANNLAITPDNVNYRAKDTLFLGVFYNATDDNSWTMDSAEVKAPFLYMVWVKYDDVKKYIIKDGAIETKRLG</sequence>
<reference evidence="1 2" key="1">
    <citation type="submission" date="2018-12" db="EMBL/GenBank/DDBJ databases">
        <authorList>
            <person name="Meng J."/>
        </authorList>
    </citation>
    <scope>NUCLEOTIDE SEQUENCE [LARGE SCALE GENOMIC DNA]</scope>
    <source>
        <strain evidence="1 2">HT111-2</strain>
    </source>
</reference>
<gene>
    <name evidence="1" type="ORF">EJK17_00410</name>
</gene>
<organism evidence="1 2">
    <name type="scientific">Lactobacillus xujianguonis</name>
    <dbReference type="NCBI Taxonomy" id="2495899"/>
    <lineage>
        <taxon>Bacteria</taxon>
        <taxon>Bacillati</taxon>
        <taxon>Bacillota</taxon>
        <taxon>Bacilli</taxon>
        <taxon>Lactobacillales</taxon>
        <taxon>Lactobacillaceae</taxon>
        <taxon>Lactobacillus</taxon>
    </lineage>
</organism>
<comment type="caution">
    <text evidence="1">The sequence shown here is derived from an EMBL/GenBank/DDBJ whole genome shotgun (WGS) entry which is preliminary data.</text>
</comment>
<proteinExistence type="predicted"/>
<evidence type="ECO:0000313" key="2">
    <source>
        <dbReference type="Proteomes" id="UP000288291"/>
    </source>
</evidence>
<dbReference type="EMBL" id="RXIA01000001">
    <property type="protein sequence ID" value="RVU71774.1"/>
    <property type="molecule type" value="Genomic_DNA"/>
</dbReference>
<protein>
    <submittedName>
        <fullName evidence="1">Uncharacterized protein</fullName>
    </submittedName>
</protein>
<name>A0A437SXW6_9LACO</name>
<dbReference type="AlphaFoldDB" id="A0A437SXW6"/>
<accession>A0A437SXW6</accession>
<keyword evidence="2" id="KW-1185">Reference proteome</keyword>
<dbReference type="RefSeq" id="WP_127796097.1">
    <property type="nucleotide sequence ID" value="NZ_ML136871.1"/>
</dbReference>